<name>A0A554N7S8_9EURY</name>
<evidence type="ECO:0000313" key="3">
    <source>
        <dbReference type="EMBL" id="TSD13428.1"/>
    </source>
</evidence>
<feature type="domain" description="DUF7108" evidence="1">
    <location>
        <begin position="1"/>
        <end position="74"/>
    </location>
</feature>
<sequence length="169" mass="18751">MTRLARDAVDPNEAAAYRDRRGDLLAEYGFTARVRGEESEATLVLHPDSWVVDGNVVPARIEDTDRAVERPLEGAVDTAEWDAVAAHNEAVAETVAEAHGEPHGANAEAFATFMSNHYARPVEQATDRMREEFLEEYFPRNAWPDDDQRAAVAESLELVARAATEERSD</sequence>
<dbReference type="AlphaFoldDB" id="A0A554N7S8"/>
<dbReference type="InterPro" id="IPR056494">
    <property type="entry name" value="DUF7108_C"/>
</dbReference>
<dbReference type="InParanoid" id="A0A554N7S8"/>
<gene>
    <name evidence="3" type="ORF">DP107_13090</name>
</gene>
<evidence type="ECO:0000313" key="4">
    <source>
        <dbReference type="Proteomes" id="UP000319894"/>
    </source>
</evidence>
<dbReference type="InterPro" id="IPR055532">
    <property type="entry name" value="DUF7108_N"/>
</dbReference>
<dbReference type="Pfam" id="PF23420">
    <property type="entry name" value="DUF7108_C"/>
    <property type="match status" value="1"/>
</dbReference>
<evidence type="ECO:0000259" key="1">
    <source>
        <dbReference type="Pfam" id="PF23418"/>
    </source>
</evidence>
<accession>A0A554N7S8</accession>
<dbReference type="EMBL" id="QMDX01000008">
    <property type="protein sequence ID" value="TSD13428.1"/>
    <property type="molecule type" value="Genomic_DNA"/>
</dbReference>
<evidence type="ECO:0000259" key="2">
    <source>
        <dbReference type="Pfam" id="PF23420"/>
    </source>
</evidence>
<keyword evidence="4" id="KW-1185">Reference proteome</keyword>
<protein>
    <submittedName>
        <fullName evidence="3">RnhA operon protein</fullName>
    </submittedName>
</protein>
<feature type="domain" description="DUF7108" evidence="2">
    <location>
        <begin position="80"/>
        <end position="166"/>
    </location>
</feature>
<dbReference type="Pfam" id="PF23418">
    <property type="entry name" value="DUF7108"/>
    <property type="match status" value="1"/>
</dbReference>
<proteinExistence type="predicted"/>
<dbReference type="Proteomes" id="UP000319894">
    <property type="component" value="Unassembled WGS sequence"/>
</dbReference>
<reference evidence="3 4" key="1">
    <citation type="submission" date="2018-06" db="EMBL/GenBank/DDBJ databases">
        <title>Natronomonas sp. F16-60 a new haloarchaeon isolated from a solar saltern of Isla Cristina, Huelva, Spain.</title>
        <authorList>
            <person name="Duran-Viseras A."/>
            <person name="Sanchez-Porro C."/>
            <person name="Ventosa A."/>
        </authorList>
    </citation>
    <scope>NUCLEOTIDE SEQUENCE [LARGE SCALE GENOMIC DNA]</scope>
    <source>
        <strain evidence="3 4">F16-60</strain>
    </source>
</reference>
<organism evidence="3 4">
    <name type="scientific">Haloglomus irregulare</name>
    <dbReference type="NCBI Taxonomy" id="2234134"/>
    <lineage>
        <taxon>Archaea</taxon>
        <taxon>Methanobacteriati</taxon>
        <taxon>Methanobacteriota</taxon>
        <taxon>Stenosarchaea group</taxon>
        <taxon>Halobacteria</taxon>
        <taxon>Halobacteriales</taxon>
        <taxon>Natronomonadaceae</taxon>
        <taxon>Haloglomus</taxon>
    </lineage>
</organism>
<dbReference type="OrthoDB" id="203809at2157"/>
<comment type="caution">
    <text evidence="3">The sequence shown here is derived from an EMBL/GenBank/DDBJ whole genome shotgun (WGS) entry which is preliminary data.</text>
</comment>